<gene>
    <name evidence="2" type="ORF">NWF35_03935</name>
</gene>
<dbReference type="PANTHER" id="PTHR47708:SF2">
    <property type="entry name" value="SI:CH73-132F6.5"/>
    <property type="match status" value="1"/>
</dbReference>
<organism evidence="2 3">
    <name type="scientific">Polycladomyces subterraneus</name>
    <dbReference type="NCBI Taxonomy" id="1016997"/>
    <lineage>
        <taxon>Bacteria</taxon>
        <taxon>Bacillati</taxon>
        <taxon>Bacillota</taxon>
        <taxon>Bacilli</taxon>
        <taxon>Bacillales</taxon>
        <taxon>Thermoactinomycetaceae</taxon>
        <taxon>Polycladomyces</taxon>
    </lineage>
</organism>
<evidence type="ECO:0000259" key="1">
    <source>
        <dbReference type="Pfam" id="PF23544"/>
    </source>
</evidence>
<evidence type="ECO:0000313" key="2">
    <source>
        <dbReference type="EMBL" id="MDN4593058.1"/>
    </source>
</evidence>
<sequence length="123" mass="13845">MARVQLKELSQVRAGDKGNSVNVALFAPDEAIYRVFLKEVTAERVKEHFKGLVHGEVVRYEVPNLLALNFVMREALGGGGSSSLRTDNLGKCFGSNLQRMKVEVDDEILRERWKDHADPSLLY</sequence>
<reference evidence="2" key="1">
    <citation type="submission" date="2022-08" db="EMBL/GenBank/DDBJ databases">
        <title>Polycladomyces zharkentsis sp. nov., a novel thermophilic CMC and starch-degrading bacterium isolated from a geothermal spring in Kazakhstan.</title>
        <authorList>
            <person name="Mashzhan A."/>
            <person name="Kistaubaeva A."/>
            <person name="Javier-Lopez R."/>
            <person name="Birkeland N.-K."/>
        </authorList>
    </citation>
    <scope>NUCLEOTIDE SEQUENCE</scope>
    <source>
        <strain evidence="2">KSR 13</strain>
    </source>
</reference>
<comment type="caution">
    <text evidence="2">The sequence shown here is derived from an EMBL/GenBank/DDBJ whole genome shotgun (WGS) entry which is preliminary data.</text>
</comment>
<proteinExistence type="predicted"/>
<name>A0ABT8IJU2_9BACL</name>
<dbReference type="InterPro" id="IPR056362">
    <property type="entry name" value="AtuA-like_ferredoxin_dom"/>
</dbReference>
<keyword evidence="3" id="KW-1185">Reference proteome</keyword>
<feature type="domain" description="AtuA-like ferredoxin-fold" evidence="1">
    <location>
        <begin position="4"/>
        <end position="102"/>
    </location>
</feature>
<protein>
    <recommendedName>
        <fullName evidence="1">AtuA-like ferredoxin-fold domain-containing protein</fullName>
    </recommendedName>
</protein>
<evidence type="ECO:0000313" key="3">
    <source>
        <dbReference type="Proteomes" id="UP001174196"/>
    </source>
</evidence>
<accession>A0ABT8IJU2</accession>
<dbReference type="PANTHER" id="PTHR47708">
    <property type="match status" value="1"/>
</dbReference>
<dbReference type="EMBL" id="JANRHH010000019">
    <property type="protein sequence ID" value="MDN4593058.1"/>
    <property type="molecule type" value="Genomic_DNA"/>
</dbReference>
<dbReference type="Pfam" id="PF23544">
    <property type="entry name" value="AtuA_ferredoxin"/>
    <property type="match status" value="1"/>
</dbReference>
<dbReference type="RefSeq" id="WP_301237772.1">
    <property type="nucleotide sequence ID" value="NZ_JANRHH010000019.1"/>
</dbReference>
<dbReference type="Proteomes" id="UP001174196">
    <property type="component" value="Unassembled WGS sequence"/>
</dbReference>